<keyword evidence="13" id="KW-0472">Membrane</keyword>
<protein>
    <recommendedName>
        <fullName evidence="5">NADH dehydrogenase [ubiquinone] 1 beta subcomplex subunit 4</fullName>
    </recommendedName>
    <alternativeName>
        <fullName evidence="14">Complex I-B15</fullName>
    </alternativeName>
    <alternativeName>
        <fullName evidence="15">NADH-ubiquinone oxidoreductase B15 subunit</fullName>
    </alternativeName>
</protein>
<dbReference type="Pfam" id="PF07225">
    <property type="entry name" value="NDUF_B4"/>
    <property type="match status" value="1"/>
</dbReference>
<comment type="function">
    <text evidence="1">Accessory subunit of the mitochondrial membrane respiratory chain NADH dehydrogenase (Complex I), that is believed not to be involved in catalysis. Complex I functions in the transfer of electrons from NADH to the respiratory chain. The immediate electron acceptor for the enzyme is believed to be ubiquinone.</text>
</comment>
<proteinExistence type="inferred from homology"/>
<dbReference type="PANTHER" id="PTHR15469:SF0">
    <property type="entry name" value="NADH DEHYDROGENASE [UBIQUINONE] 1 BETA SUBCOMPLEX SUBUNIT 4"/>
    <property type="match status" value="1"/>
</dbReference>
<evidence type="ECO:0000256" key="8">
    <source>
        <dbReference type="ARBA" id="ARBA00022692"/>
    </source>
</evidence>
<evidence type="ECO:0000256" key="14">
    <source>
        <dbReference type="ARBA" id="ARBA00030212"/>
    </source>
</evidence>
<evidence type="ECO:0000256" key="3">
    <source>
        <dbReference type="ARBA" id="ARBA00007260"/>
    </source>
</evidence>
<keyword evidence="10" id="KW-0249">Electron transport</keyword>
<dbReference type="InterPro" id="IPR009866">
    <property type="entry name" value="NADH_UbQ_OxRdtase_NDUFB4_su"/>
</dbReference>
<comment type="subcellular location">
    <subcellularLocation>
        <location evidence="2">Mitochondrion inner membrane</location>
        <topology evidence="2">Single-pass membrane protein</topology>
        <orientation evidence="2">Matrix side</orientation>
    </subcellularLocation>
</comment>
<evidence type="ECO:0000256" key="5">
    <source>
        <dbReference type="ARBA" id="ARBA00018681"/>
    </source>
</evidence>
<evidence type="ECO:0000256" key="11">
    <source>
        <dbReference type="ARBA" id="ARBA00022989"/>
    </source>
</evidence>
<evidence type="ECO:0000256" key="10">
    <source>
        <dbReference type="ARBA" id="ARBA00022982"/>
    </source>
</evidence>
<evidence type="ECO:0000256" key="15">
    <source>
        <dbReference type="ARBA" id="ARBA00030987"/>
    </source>
</evidence>
<accession>A0A8D0HM79</accession>
<dbReference type="GO" id="GO:0005743">
    <property type="term" value="C:mitochondrial inner membrane"/>
    <property type="evidence" value="ECO:0007669"/>
    <property type="project" value="UniProtKB-SubCell"/>
</dbReference>
<dbReference type="PANTHER" id="PTHR15469">
    <property type="entry name" value="NADH-UBIQUINONE OXIDOREDUCTASE B15 SUBUNIT"/>
    <property type="match status" value="1"/>
</dbReference>
<evidence type="ECO:0000256" key="7">
    <source>
        <dbReference type="ARBA" id="ARBA00022660"/>
    </source>
</evidence>
<evidence type="ECO:0000256" key="4">
    <source>
        <dbReference type="ARBA" id="ARBA00011533"/>
    </source>
</evidence>
<evidence type="ECO:0000313" key="17">
    <source>
        <dbReference type="Ensembl" id="ENSSPUP00000022505.1"/>
    </source>
</evidence>
<keyword evidence="11" id="KW-1133">Transmembrane helix</keyword>
<dbReference type="AlphaFoldDB" id="A0A8D0HM79"/>
<comment type="similarity">
    <text evidence="3">Belongs to the complex I NDUFB4 subunit family.</text>
</comment>
<evidence type="ECO:0000256" key="6">
    <source>
        <dbReference type="ARBA" id="ARBA00022448"/>
    </source>
</evidence>
<keyword evidence="18" id="KW-1185">Reference proteome</keyword>
<evidence type="ECO:0000256" key="1">
    <source>
        <dbReference type="ARBA" id="ARBA00003195"/>
    </source>
</evidence>
<evidence type="ECO:0000256" key="2">
    <source>
        <dbReference type="ARBA" id="ARBA00004298"/>
    </source>
</evidence>
<keyword evidence="8" id="KW-0812">Transmembrane</keyword>
<feature type="region of interest" description="Disordered" evidence="16">
    <location>
        <begin position="74"/>
        <end position="94"/>
    </location>
</feature>
<reference evidence="17" key="1">
    <citation type="submission" date="2025-08" db="UniProtKB">
        <authorList>
            <consortium name="Ensembl"/>
        </authorList>
    </citation>
    <scope>IDENTIFICATION</scope>
</reference>
<keyword evidence="7" id="KW-0679">Respiratory chain</keyword>
<keyword evidence="12" id="KW-0496">Mitochondrion</keyword>
<keyword evidence="9" id="KW-0999">Mitochondrion inner membrane</keyword>
<evidence type="ECO:0000256" key="13">
    <source>
        <dbReference type="ARBA" id="ARBA00023136"/>
    </source>
</evidence>
<evidence type="ECO:0000256" key="12">
    <source>
        <dbReference type="ARBA" id="ARBA00023128"/>
    </source>
</evidence>
<evidence type="ECO:0000256" key="9">
    <source>
        <dbReference type="ARBA" id="ARBA00022792"/>
    </source>
</evidence>
<feature type="region of interest" description="Disordered" evidence="16">
    <location>
        <begin position="1"/>
        <end position="35"/>
    </location>
</feature>
<sequence>MKPPKADKYVPSPYATLPATLDPAEYDQSAEKRRASEERLAIRARLKREFQLKLNDPRRSTIIVSTHVRAHPLPSRLAGNTSVLGPAGHAPPPR</sequence>
<name>A0A8D0HM79_SPHPU</name>
<reference evidence="17" key="2">
    <citation type="submission" date="2025-09" db="UniProtKB">
        <authorList>
            <consortium name="Ensembl"/>
        </authorList>
    </citation>
    <scope>IDENTIFICATION</scope>
</reference>
<organism evidence="17 18">
    <name type="scientific">Sphenodon punctatus</name>
    <name type="common">Tuatara</name>
    <name type="synonym">Hatteria punctata</name>
    <dbReference type="NCBI Taxonomy" id="8508"/>
    <lineage>
        <taxon>Eukaryota</taxon>
        <taxon>Metazoa</taxon>
        <taxon>Chordata</taxon>
        <taxon>Craniata</taxon>
        <taxon>Vertebrata</taxon>
        <taxon>Euteleostomi</taxon>
        <taxon>Lepidosauria</taxon>
        <taxon>Sphenodontia</taxon>
        <taxon>Sphenodontidae</taxon>
        <taxon>Sphenodon</taxon>
    </lineage>
</organism>
<dbReference type="Proteomes" id="UP000694392">
    <property type="component" value="Unplaced"/>
</dbReference>
<evidence type="ECO:0000256" key="16">
    <source>
        <dbReference type="SAM" id="MobiDB-lite"/>
    </source>
</evidence>
<keyword evidence="6" id="KW-0813">Transport</keyword>
<comment type="subunit">
    <text evidence="4">Complex I is composed of 45 different subunits.</text>
</comment>
<dbReference type="Ensembl" id="ENSSPUT00000023995.1">
    <property type="protein sequence ID" value="ENSSPUP00000022505.1"/>
    <property type="gene ID" value="ENSSPUG00000017292.1"/>
</dbReference>
<evidence type="ECO:0000313" key="18">
    <source>
        <dbReference type="Proteomes" id="UP000694392"/>
    </source>
</evidence>